<evidence type="ECO:0000256" key="6">
    <source>
        <dbReference type="ARBA" id="ARBA00022777"/>
    </source>
</evidence>
<dbReference type="InterPro" id="IPR004424">
    <property type="entry name" value="IspE"/>
</dbReference>
<dbReference type="InterPro" id="IPR013750">
    <property type="entry name" value="GHMP_kinase_C_dom"/>
</dbReference>
<proteinExistence type="inferred from homology"/>
<accession>A0A5P8E9G8</accession>
<dbReference type="GO" id="GO:0019288">
    <property type="term" value="P:isopentenyl diphosphate biosynthetic process, methylerythritol 4-phosphate pathway"/>
    <property type="evidence" value="ECO:0007669"/>
    <property type="project" value="UniProtKB-UniRule"/>
</dbReference>
<evidence type="ECO:0000259" key="11">
    <source>
        <dbReference type="Pfam" id="PF08544"/>
    </source>
</evidence>
<dbReference type="GO" id="GO:0050515">
    <property type="term" value="F:4-(cytidine 5'-diphospho)-2-C-methyl-D-erythritol kinase activity"/>
    <property type="evidence" value="ECO:0007669"/>
    <property type="project" value="UniProtKB-UniRule"/>
</dbReference>
<gene>
    <name evidence="9" type="primary">ispE</name>
    <name evidence="12" type="ORF">C7Y71_001300</name>
</gene>
<evidence type="ECO:0000256" key="1">
    <source>
        <dbReference type="ARBA" id="ARBA00009684"/>
    </source>
</evidence>
<comment type="function">
    <text evidence="9">Catalyzes the phosphorylation of the position 2 hydroxy group of 4-diphosphocytidyl-2C-methyl-D-erythritol.</text>
</comment>
<keyword evidence="6 9" id="KW-0418">Kinase</keyword>
<dbReference type="Gene3D" id="3.30.230.10">
    <property type="match status" value="1"/>
</dbReference>
<name>A0A5P8E9G8_9BACT</name>
<dbReference type="UniPathway" id="UPA00056">
    <property type="reaction ID" value="UER00094"/>
</dbReference>
<reference evidence="12 13" key="1">
    <citation type="submission" date="2018-11" db="EMBL/GenBank/DDBJ databases">
        <authorList>
            <person name="Na S.W."/>
            <person name="Baik M."/>
        </authorList>
    </citation>
    <scope>NUCLEOTIDE SEQUENCE [LARGE SCALE GENOMIC DNA]</scope>
    <source>
        <strain evidence="12 13">E39</strain>
    </source>
</reference>
<evidence type="ECO:0000256" key="5">
    <source>
        <dbReference type="ARBA" id="ARBA00022741"/>
    </source>
</evidence>
<evidence type="ECO:0000256" key="4">
    <source>
        <dbReference type="ARBA" id="ARBA00022679"/>
    </source>
</evidence>
<dbReference type="HAMAP" id="MF_00061">
    <property type="entry name" value="IspE"/>
    <property type="match status" value="1"/>
</dbReference>
<sequence length="268" mass="29905">MAKINIGLYVTAKKDDGYHNLETIFYPIPLCDTLQVDPIDDSREYVLETAGYKIEGKSEDNLIVKVYKSLREEFGLPSVNIYLDKHIPMGAGLGGGSSDAAEMMKLLNEMFNIGLSDAEMEERLSNFGADCPFFVKKTPAFATGIGDMLTPIDFSLKGWVLVLIKPKTFVSTREAYSGIKPDKSDIDLREAVQLPVDSWKDMIRNVFETSVFALHPEIAAIKSTLYDMGATYASMSGSGSTVYALFRHKQEGLKRVFNDCFVYQSQLR</sequence>
<dbReference type="OrthoDB" id="9809438at2"/>
<keyword evidence="4 9" id="KW-0808">Transferase</keyword>
<evidence type="ECO:0000256" key="3">
    <source>
        <dbReference type="ARBA" id="ARBA00017473"/>
    </source>
</evidence>
<feature type="domain" description="GHMP kinase C-terminal" evidence="11">
    <location>
        <begin position="198"/>
        <end position="251"/>
    </location>
</feature>
<evidence type="ECO:0000256" key="9">
    <source>
        <dbReference type="HAMAP-Rule" id="MF_00061"/>
    </source>
</evidence>
<dbReference type="GO" id="GO:0005524">
    <property type="term" value="F:ATP binding"/>
    <property type="evidence" value="ECO:0007669"/>
    <property type="project" value="UniProtKB-UniRule"/>
</dbReference>
<dbReference type="EC" id="2.7.1.148" evidence="2 9"/>
<keyword evidence="7 9" id="KW-0067">ATP-binding</keyword>
<dbReference type="KEGG" id="alq:C7Y71_001300"/>
<dbReference type="PANTHER" id="PTHR43527">
    <property type="entry name" value="4-DIPHOSPHOCYTIDYL-2-C-METHYL-D-ERYTHRITOL KINASE, CHLOROPLASTIC"/>
    <property type="match status" value="1"/>
</dbReference>
<dbReference type="InterPro" id="IPR020568">
    <property type="entry name" value="Ribosomal_Su5_D2-typ_SF"/>
</dbReference>
<keyword evidence="5 9" id="KW-0547">Nucleotide-binding</keyword>
<dbReference type="InterPro" id="IPR036554">
    <property type="entry name" value="GHMP_kinase_C_sf"/>
</dbReference>
<evidence type="ECO:0000313" key="12">
    <source>
        <dbReference type="EMBL" id="QFQ13661.1"/>
    </source>
</evidence>
<feature type="domain" description="GHMP kinase N-terminal" evidence="10">
    <location>
        <begin position="61"/>
        <end position="134"/>
    </location>
</feature>
<dbReference type="EMBL" id="CP033459">
    <property type="protein sequence ID" value="QFQ13661.1"/>
    <property type="molecule type" value="Genomic_DNA"/>
</dbReference>
<dbReference type="InterPro" id="IPR014721">
    <property type="entry name" value="Ribsml_uS5_D2-typ_fold_subgr"/>
</dbReference>
<evidence type="ECO:0000313" key="13">
    <source>
        <dbReference type="Proteomes" id="UP000249375"/>
    </source>
</evidence>
<evidence type="ECO:0000256" key="7">
    <source>
        <dbReference type="ARBA" id="ARBA00022840"/>
    </source>
</evidence>
<dbReference type="SUPFAM" id="SSF54211">
    <property type="entry name" value="Ribosomal protein S5 domain 2-like"/>
    <property type="match status" value="1"/>
</dbReference>
<feature type="binding site" evidence="9">
    <location>
        <begin position="88"/>
        <end position="98"/>
    </location>
    <ligand>
        <name>ATP</name>
        <dbReference type="ChEBI" id="CHEBI:30616"/>
    </ligand>
</feature>
<comment type="similarity">
    <text evidence="1 9">Belongs to the GHMP kinase family. IspE subfamily.</text>
</comment>
<dbReference type="NCBIfam" id="TIGR00154">
    <property type="entry name" value="ispE"/>
    <property type="match status" value="1"/>
</dbReference>
<dbReference type="Pfam" id="PF08544">
    <property type="entry name" value="GHMP_kinases_C"/>
    <property type="match status" value="1"/>
</dbReference>
<comment type="pathway">
    <text evidence="9">Isoprenoid biosynthesis; isopentenyl diphosphate biosynthesis via DXP pathway; isopentenyl diphosphate from 1-deoxy-D-xylulose 5-phosphate: step 3/6.</text>
</comment>
<keyword evidence="9" id="KW-0414">Isoprene biosynthesis</keyword>
<dbReference type="PANTHER" id="PTHR43527:SF2">
    <property type="entry name" value="4-DIPHOSPHOCYTIDYL-2-C-METHYL-D-ERYTHRITOL KINASE, CHLOROPLASTIC"/>
    <property type="match status" value="1"/>
</dbReference>
<protein>
    <recommendedName>
        <fullName evidence="3 9">4-diphosphocytidyl-2-C-methyl-D-erythritol kinase</fullName>
        <shortName evidence="9">CMK</shortName>
        <ecNumber evidence="2 9">2.7.1.148</ecNumber>
    </recommendedName>
    <alternativeName>
        <fullName evidence="8 9">4-(cytidine-5'-diphospho)-2-C-methyl-D-erythritol kinase</fullName>
    </alternativeName>
</protein>
<feature type="active site" evidence="9">
    <location>
        <position position="130"/>
    </location>
</feature>
<dbReference type="Pfam" id="PF00288">
    <property type="entry name" value="GHMP_kinases_N"/>
    <property type="match status" value="1"/>
</dbReference>
<dbReference type="SUPFAM" id="SSF55060">
    <property type="entry name" value="GHMP Kinase, C-terminal domain"/>
    <property type="match status" value="1"/>
</dbReference>
<keyword evidence="13" id="KW-1185">Reference proteome</keyword>
<evidence type="ECO:0000256" key="8">
    <source>
        <dbReference type="ARBA" id="ARBA00032554"/>
    </source>
</evidence>
<dbReference type="AlphaFoldDB" id="A0A5P8E9G8"/>
<comment type="catalytic activity">
    <reaction evidence="9">
        <text>4-CDP-2-C-methyl-D-erythritol + ATP = 4-CDP-2-C-methyl-D-erythritol 2-phosphate + ADP + H(+)</text>
        <dbReference type="Rhea" id="RHEA:18437"/>
        <dbReference type="ChEBI" id="CHEBI:15378"/>
        <dbReference type="ChEBI" id="CHEBI:30616"/>
        <dbReference type="ChEBI" id="CHEBI:57823"/>
        <dbReference type="ChEBI" id="CHEBI:57919"/>
        <dbReference type="ChEBI" id="CHEBI:456216"/>
        <dbReference type="EC" id="2.7.1.148"/>
    </reaction>
</comment>
<dbReference type="Gene3D" id="3.30.70.890">
    <property type="entry name" value="GHMP kinase, C-terminal domain"/>
    <property type="match status" value="1"/>
</dbReference>
<dbReference type="Proteomes" id="UP000249375">
    <property type="component" value="Chromosome"/>
</dbReference>
<organism evidence="12 13">
    <name type="scientific">Pseudoprevotella muciniphila</name>
    <dbReference type="NCBI Taxonomy" id="2133944"/>
    <lineage>
        <taxon>Bacteria</taxon>
        <taxon>Pseudomonadati</taxon>
        <taxon>Bacteroidota</taxon>
        <taxon>Bacteroidia</taxon>
        <taxon>Bacteroidales</taxon>
        <taxon>Prevotellaceae</taxon>
        <taxon>Pseudoprevotella</taxon>
    </lineage>
</organism>
<dbReference type="GO" id="GO:0016114">
    <property type="term" value="P:terpenoid biosynthetic process"/>
    <property type="evidence" value="ECO:0007669"/>
    <property type="project" value="UniProtKB-UniRule"/>
</dbReference>
<evidence type="ECO:0000259" key="10">
    <source>
        <dbReference type="Pfam" id="PF00288"/>
    </source>
</evidence>
<evidence type="ECO:0000256" key="2">
    <source>
        <dbReference type="ARBA" id="ARBA00012052"/>
    </source>
</evidence>
<dbReference type="PIRSF" id="PIRSF010376">
    <property type="entry name" value="IspE"/>
    <property type="match status" value="1"/>
</dbReference>
<dbReference type="InterPro" id="IPR006204">
    <property type="entry name" value="GHMP_kinase_N_dom"/>
</dbReference>
<feature type="active site" evidence="9">
    <location>
        <position position="3"/>
    </location>
</feature>